<dbReference type="RefSeq" id="WP_115325651.1">
    <property type="nucleotide sequence ID" value="NZ_UGIX01000006.1"/>
</dbReference>
<protein>
    <submittedName>
        <fullName evidence="1">Uncharacterized protein</fullName>
    </submittedName>
</protein>
<accession>A0AAX2KUV6</accession>
<name>A0AAX2KUV6_ENTFL</name>
<comment type="caution">
    <text evidence="1">The sequence shown here is derived from an EMBL/GenBank/DDBJ whole genome shotgun (WGS) entry which is preliminary data.</text>
</comment>
<reference evidence="1 2" key="1">
    <citation type="submission" date="2018-06" db="EMBL/GenBank/DDBJ databases">
        <authorList>
            <consortium name="Pathogen Informatics"/>
            <person name="Doyle S."/>
        </authorList>
    </citation>
    <scope>NUCLEOTIDE SEQUENCE [LARGE SCALE GENOMIC DNA]</scope>
    <source>
        <strain evidence="1 2">NCTC13379</strain>
    </source>
</reference>
<proteinExistence type="predicted"/>
<organism evidence="1 2">
    <name type="scientific">Enterococcus faecalis</name>
    <name type="common">Streptococcus faecalis</name>
    <dbReference type="NCBI Taxonomy" id="1351"/>
    <lineage>
        <taxon>Bacteria</taxon>
        <taxon>Bacillati</taxon>
        <taxon>Bacillota</taxon>
        <taxon>Bacilli</taxon>
        <taxon>Lactobacillales</taxon>
        <taxon>Enterococcaceae</taxon>
        <taxon>Enterococcus</taxon>
    </lineage>
</organism>
<evidence type="ECO:0000313" key="2">
    <source>
        <dbReference type="Proteomes" id="UP000254396"/>
    </source>
</evidence>
<dbReference type="EMBL" id="UGIX01000006">
    <property type="protein sequence ID" value="STQ83121.1"/>
    <property type="molecule type" value="Genomic_DNA"/>
</dbReference>
<dbReference type="Proteomes" id="UP000254396">
    <property type="component" value="Unassembled WGS sequence"/>
</dbReference>
<evidence type="ECO:0000313" key="1">
    <source>
        <dbReference type="EMBL" id="STQ83121.1"/>
    </source>
</evidence>
<dbReference type="AlphaFoldDB" id="A0AAX2KUV6"/>
<sequence length="110" mass="12545">MNYFKLVDGIRSPQSIDVVRSENGYKKFGWIRVLPDERYPLGDDEAFIQSLENASVEKLYSDKLVTELENNGIQFEVFNGGCCGGKIKKVSYKIIDIVRDECNMLILSET</sequence>
<gene>
    <name evidence="1" type="ORF">NCTC13379_03566</name>
</gene>